<dbReference type="AlphaFoldDB" id="A0A644ZVL5"/>
<name>A0A644ZVL5_9ZZZZ</name>
<sequence length="443" mass="46014">MQPLGLHIEEGCGVEPNAGFPPDPIGQAVFVFRLDSGQPVQHARVLPEALQPLQGLWPQKVVLPPGQLPHQSVQPGVYLGEPAAVVDAVGHVFKLPGGALGCVLKDLAAQNVGVEGGHTVDGEAGAHAEVCHTHLPVPQYGQLPHPVHIPVKIVLQPGLPALGDFLQKLPDAGQEGLEEFLWPALQRLGQHGVVGVGHGVLDDVPRLLPTQALLVQQQAHKLRDHQSGVGVVDLNDVQLMEVAQGAVFGPVCPGDGLDCGRNKEILLLEAQRLALVVVVGGVEHLGDDLGHGLLLHRLEVLPAGVEAHVGGHGALGIPQAQEVCVGGGAAGDRHVPGHGQHGCISLMADFVAAVLPIAGDRAAEAHLLGLVPPGDQPGFPQLQPVIRQLGLLAVHDFLLEDAQLVADGIACRRNFQGGHGVQIAGGQPSEAAVAQARVRLGLK</sequence>
<proteinExistence type="predicted"/>
<protein>
    <submittedName>
        <fullName evidence="1">Uncharacterized protein</fullName>
    </submittedName>
</protein>
<dbReference type="EMBL" id="VSSQ01010717">
    <property type="protein sequence ID" value="MPM45029.1"/>
    <property type="molecule type" value="Genomic_DNA"/>
</dbReference>
<organism evidence="1">
    <name type="scientific">bioreactor metagenome</name>
    <dbReference type="NCBI Taxonomy" id="1076179"/>
    <lineage>
        <taxon>unclassified sequences</taxon>
        <taxon>metagenomes</taxon>
        <taxon>ecological metagenomes</taxon>
    </lineage>
</organism>
<evidence type="ECO:0000313" key="1">
    <source>
        <dbReference type="EMBL" id="MPM45029.1"/>
    </source>
</evidence>
<reference evidence="1" key="1">
    <citation type="submission" date="2019-08" db="EMBL/GenBank/DDBJ databases">
        <authorList>
            <person name="Kucharzyk K."/>
            <person name="Murdoch R.W."/>
            <person name="Higgins S."/>
            <person name="Loffler F."/>
        </authorList>
    </citation>
    <scope>NUCLEOTIDE SEQUENCE</scope>
</reference>
<gene>
    <name evidence="1" type="ORF">SDC9_91714</name>
</gene>
<accession>A0A644ZVL5</accession>
<comment type="caution">
    <text evidence="1">The sequence shown here is derived from an EMBL/GenBank/DDBJ whole genome shotgun (WGS) entry which is preliminary data.</text>
</comment>